<comment type="caution">
    <text evidence="2">The sequence shown here is derived from an EMBL/GenBank/DDBJ whole genome shotgun (WGS) entry which is preliminary data.</text>
</comment>
<proteinExistence type="predicted"/>
<dbReference type="Proteomes" id="UP001280581">
    <property type="component" value="Unassembled WGS sequence"/>
</dbReference>
<name>A0AAN6M7N9_9PLEO</name>
<keyword evidence="3" id="KW-1185">Reference proteome</keyword>
<accession>A0AAN6M7N9</accession>
<sequence length="256" mass="25887">MWTTVIMALALSTCSLANPLEFVELLRSVSPATTAGAAPGSASESYAPTVTQVPLAALNENNIELRQVPNVQSVETLPITGTVSVDLEITANTDIPSLASVTPTVPAAPVNSVAPAATVAVSTDTPAEIPINPTTVAPAVPPITPPAPPAALTLIAAASPHEAGTAQDASIFVTIQWLETWIGGTSRTWLPHTITLYQGAPVRTAPLPGKGQIGMGTLTGELGITRTVVQGGAKTAGPEWKMGAVAAVGMGIVGII</sequence>
<keyword evidence="1" id="KW-0732">Signal</keyword>
<evidence type="ECO:0000313" key="3">
    <source>
        <dbReference type="Proteomes" id="UP001280581"/>
    </source>
</evidence>
<feature type="signal peptide" evidence="1">
    <location>
        <begin position="1"/>
        <end position="17"/>
    </location>
</feature>
<dbReference type="AlphaFoldDB" id="A0AAN6M7N9"/>
<dbReference type="EMBL" id="WVTA01000002">
    <property type="protein sequence ID" value="KAK3215651.1"/>
    <property type="molecule type" value="Genomic_DNA"/>
</dbReference>
<reference evidence="2 3" key="1">
    <citation type="submission" date="2021-02" db="EMBL/GenBank/DDBJ databases">
        <title>Genome assembly of Pseudopithomyces chartarum.</title>
        <authorList>
            <person name="Jauregui R."/>
            <person name="Singh J."/>
            <person name="Voisey C."/>
        </authorList>
    </citation>
    <scope>NUCLEOTIDE SEQUENCE [LARGE SCALE GENOMIC DNA]</scope>
    <source>
        <strain evidence="2 3">AGR01</strain>
    </source>
</reference>
<evidence type="ECO:0000313" key="2">
    <source>
        <dbReference type="EMBL" id="KAK3215651.1"/>
    </source>
</evidence>
<feature type="chain" id="PRO_5043016557" evidence="1">
    <location>
        <begin position="18"/>
        <end position="256"/>
    </location>
</feature>
<gene>
    <name evidence="2" type="ORF">GRF29_8g677810</name>
</gene>
<protein>
    <submittedName>
        <fullName evidence="2">Uncharacterized protein</fullName>
    </submittedName>
</protein>
<evidence type="ECO:0000256" key="1">
    <source>
        <dbReference type="SAM" id="SignalP"/>
    </source>
</evidence>
<organism evidence="2 3">
    <name type="scientific">Pseudopithomyces chartarum</name>
    <dbReference type="NCBI Taxonomy" id="1892770"/>
    <lineage>
        <taxon>Eukaryota</taxon>
        <taxon>Fungi</taxon>
        <taxon>Dikarya</taxon>
        <taxon>Ascomycota</taxon>
        <taxon>Pezizomycotina</taxon>
        <taxon>Dothideomycetes</taxon>
        <taxon>Pleosporomycetidae</taxon>
        <taxon>Pleosporales</taxon>
        <taxon>Massarineae</taxon>
        <taxon>Didymosphaeriaceae</taxon>
        <taxon>Pseudopithomyces</taxon>
    </lineage>
</organism>